<feature type="region of interest" description="Disordered" evidence="1">
    <location>
        <begin position="59"/>
        <end position="95"/>
    </location>
</feature>
<feature type="region of interest" description="Disordered" evidence="1">
    <location>
        <begin position="1"/>
        <end position="38"/>
    </location>
</feature>
<protein>
    <submittedName>
        <fullName evidence="3">GRF-type domain-containing protein</fullName>
    </submittedName>
</protein>
<reference evidence="2" key="1">
    <citation type="journal article" date="2013" name="Genetics">
        <title>The draft genome and transcriptome of Panagrellus redivivus are shaped by the harsh demands of a free-living lifestyle.</title>
        <authorList>
            <person name="Srinivasan J."/>
            <person name="Dillman A.R."/>
            <person name="Macchietto M.G."/>
            <person name="Heikkinen L."/>
            <person name="Lakso M."/>
            <person name="Fracchia K.M."/>
            <person name="Antoshechkin I."/>
            <person name="Mortazavi A."/>
            <person name="Wong G."/>
            <person name="Sternberg P.W."/>
        </authorList>
    </citation>
    <scope>NUCLEOTIDE SEQUENCE [LARGE SCALE GENOMIC DNA]</scope>
    <source>
        <strain evidence="2">MT8872</strain>
    </source>
</reference>
<evidence type="ECO:0000313" key="3">
    <source>
        <dbReference type="WBParaSite" id="Pan_g542.t2"/>
    </source>
</evidence>
<name>A0A7E4W0I2_PANRE</name>
<dbReference type="WBParaSite" id="Pan_g542.t2">
    <property type="protein sequence ID" value="Pan_g542.t2"/>
    <property type="gene ID" value="Pan_g542"/>
</dbReference>
<dbReference type="Proteomes" id="UP000492821">
    <property type="component" value="Unassembled WGS sequence"/>
</dbReference>
<sequence>MAGSKRRHKLRRRLRRRTSSSSGPPEVPSVDDDELLSPKAARDEIRTILLETIDDAAKRLKEIPRRPPSQRSERPRQSETRRKKKPPPSEGVDQDVCAECGKTTLPFPVSHGVFPKTEPLYCRDRYFVCNGKNMFTREIFSAQGRPIPADRARLNELRGLPPPANIPKVSTSSSNPNRVNTVVVQNVKDDAKGMTLQLRVKLLKPGGEAKHIDLAIEMPDFEPSCVRVGQKTAFLE</sequence>
<evidence type="ECO:0000256" key="1">
    <source>
        <dbReference type="SAM" id="MobiDB-lite"/>
    </source>
</evidence>
<organism evidence="2 3">
    <name type="scientific">Panagrellus redivivus</name>
    <name type="common">Microworm</name>
    <dbReference type="NCBI Taxonomy" id="6233"/>
    <lineage>
        <taxon>Eukaryota</taxon>
        <taxon>Metazoa</taxon>
        <taxon>Ecdysozoa</taxon>
        <taxon>Nematoda</taxon>
        <taxon>Chromadorea</taxon>
        <taxon>Rhabditida</taxon>
        <taxon>Tylenchina</taxon>
        <taxon>Panagrolaimomorpha</taxon>
        <taxon>Panagrolaimoidea</taxon>
        <taxon>Panagrolaimidae</taxon>
        <taxon>Panagrellus</taxon>
    </lineage>
</organism>
<feature type="compositionally biased region" description="Basic residues" evidence="1">
    <location>
        <begin position="1"/>
        <end position="18"/>
    </location>
</feature>
<proteinExistence type="predicted"/>
<evidence type="ECO:0000313" key="2">
    <source>
        <dbReference type="Proteomes" id="UP000492821"/>
    </source>
</evidence>
<dbReference type="AlphaFoldDB" id="A0A7E4W0I2"/>
<accession>A0A7E4W0I2</accession>
<reference evidence="3" key="2">
    <citation type="submission" date="2020-10" db="UniProtKB">
        <authorList>
            <consortium name="WormBaseParasite"/>
        </authorList>
    </citation>
    <scope>IDENTIFICATION</scope>
</reference>
<feature type="compositionally biased region" description="Basic and acidic residues" evidence="1">
    <location>
        <begin position="59"/>
        <end position="80"/>
    </location>
</feature>
<keyword evidence="2" id="KW-1185">Reference proteome</keyword>